<feature type="binding site" evidence="5">
    <location>
        <begin position="203"/>
        <end position="209"/>
    </location>
    <ligand>
        <name>S-adenosyl-L-methionine</name>
        <dbReference type="ChEBI" id="CHEBI:59789"/>
    </ligand>
</feature>
<dbReference type="GO" id="GO:0006400">
    <property type="term" value="P:tRNA modification"/>
    <property type="evidence" value="ECO:0007669"/>
    <property type="project" value="UniProtKB-UniRule"/>
</dbReference>
<dbReference type="InterPro" id="IPR001678">
    <property type="entry name" value="MeTrfase_RsmB-F_NOP2_dom"/>
</dbReference>
<dbReference type="InterPro" id="IPR015947">
    <property type="entry name" value="PUA-like_sf"/>
</dbReference>
<reference evidence="7 8" key="1">
    <citation type="submission" date="2018-12" db="EMBL/GenBank/DDBJ databases">
        <title>The complete genome of the methanogenic archaea of the candidate phylum Verstraetearchaeota, obtained from the metagenome of underground thermal water.</title>
        <authorList>
            <person name="Kadnikov V.V."/>
            <person name="Mardanov A.V."/>
            <person name="Beletsky A.V."/>
            <person name="Karnachuk O.V."/>
            <person name="Ravin N.V."/>
        </authorList>
    </citation>
    <scope>NUCLEOTIDE SEQUENCE [LARGE SCALE GENOMIC DNA]</scope>
    <source>
        <strain evidence="7">Ch88</strain>
    </source>
</reference>
<dbReference type="Proteomes" id="UP000288215">
    <property type="component" value="Unassembled WGS sequence"/>
</dbReference>
<evidence type="ECO:0000256" key="2">
    <source>
        <dbReference type="ARBA" id="ARBA00022679"/>
    </source>
</evidence>
<dbReference type="CDD" id="cd02440">
    <property type="entry name" value="AdoMet_MTases"/>
    <property type="match status" value="1"/>
</dbReference>
<keyword evidence="1 5" id="KW-0489">Methyltransferase</keyword>
<keyword evidence="3 5" id="KW-0949">S-adenosyl-L-methionine</keyword>
<feature type="binding site" evidence="5">
    <location>
        <position position="254"/>
    </location>
    <ligand>
        <name>S-adenosyl-L-methionine</name>
        <dbReference type="ChEBI" id="CHEBI:59789"/>
    </ligand>
</feature>
<evidence type="ECO:0000256" key="3">
    <source>
        <dbReference type="ARBA" id="ARBA00022691"/>
    </source>
</evidence>
<dbReference type="InterPro" id="IPR023267">
    <property type="entry name" value="RCMT"/>
</dbReference>
<feature type="binding site" evidence="5">
    <location>
        <position position="273"/>
    </location>
    <ligand>
        <name>S-adenosyl-L-methionine</name>
        <dbReference type="ChEBI" id="CHEBI:59789"/>
    </ligand>
</feature>
<dbReference type="EMBL" id="RXGA01000003">
    <property type="protein sequence ID" value="RWX73215.1"/>
    <property type="molecule type" value="Genomic_DNA"/>
</dbReference>
<dbReference type="Pfam" id="PF01189">
    <property type="entry name" value="Methyltr_RsmB-F"/>
    <property type="match status" value="1"/>
</dbReference>
<dbReference type="Gene3D" id="2.30.130.10">
    <property type="entry name" value="PUA domain"/>
    <property type="match status" value="1"/>
</dbReference>
<dbReference type="SUPFAM" id="SSF53335">
    <property type="entry name" value="S-adenosyl-L-methionine-dependent methyltransferases"/>
    <property type="match status" value="1"/>
</dbReference>
<evidence type="ECO:0000256" key="1">
    <source>
        <dbReference type="ARBA" id="ARBA00022603"/>
    </source>
</evidence>
<dbReference type="PANTHER" id="PTHR22807:SF34">
    <property type="entry name" value="TRNA (CYTOSINE(72)-C(5))-METHYLTRANSFERASE NSUN6"/>
    <property type="match status" value="1"/>
</dbReference>
<dbReference type="InterPro" id="IPR029063">
    <property type="entry name" value="SAM-dependent_MTases_sf"/>
</dbReference>
<evidence type="ECO:0000313" key="7">
    <source>
        <dbReference type="EMBL" id="RWX73215.1"/>
    </source>
</evidence>
<dbReference type="GO" id="GO:0000049">
    <property type="term" value="F:tRNA binding"/>
    <property type="evidence" value="ECO:0007669"/>
    <property type="project" value="UniProtKB-UniRule"/>
</dbReference>
<dbReference type="InterPro" id="IPR002478">
    <property type="entry name" value="PUA"/>
</dbReference>
<evidence type="ECO:0000256" key="5">
    <source>
        <dbReference type="HAMAP-Rule" id="MF_02237"/>
    </source>
</evidence>
<comment type="similarity">
    <text evidence="5">Belongs to the class I-like SAM-binding methyltransferase superfamily. RsmB/NOP family.</text>
</comment>
<feature type="binding site" evidence="5">
    <location>
        <position position="227"/>
    </location>
    <ligand>
        <name>S-adenosyl-L-methionine</name>
        <dbReference type="ChEBI" id="CHEBI:59789"/>
    </ligand>
</feature>
<dbReference type="HAMAP" id="MF_02237">
    <property type="entry name" value="NSUN6"/>
    <property type="match status" value="1"/>
</dbReference>
<comment type="caution">
    <text evidence="7">The sequence shown here is derived from an EMBL/GenBank/DDBJ whole genome shotgun (WGS) entry which is preliminary data.</text>
</comment>
<accession>A0A444L6J8</accession>
<evidence type="ECO:0000313" key="8">
    <source>
        <dbReference type="Proteomes" id="UP000288215"/>
    </source>
</evidence>
<dbReference type="CDD" id="cd07953">
    <property type="entry name" value="PUA"/>
    <property type="match status" value="1"/>
</dbReference>
<feature type="binding site" evidence="5">
    <location>
        <position position="232"/>
    </location>
    <ligand>
        <name>S-adenosyl-L-methionine</name>
        <dbReference type="ChEBI" id="CHEBI:59789"/>
    </ligand>
</feature>
<dbReference type="PROSITE" id="PS50890">
    <property type="entry name" value="PUA"/>
    <property type="match status" value="1"/>
</dbReference>
<dbReference type="SUPFAM" id="SSF88697">
    <property type="entry name" value="PUA domain-like"/>
    <property type="match status" value="1"/>
</dbReference>
<comment type="function">
    <text evidence="5">S-adenosyl-L-methionine-dependent methyltransferase that specifically methylates the C5 position of cytosine 72 in several tRNAs.</text>
</comment>
<evidence type="ECO:0000256" key="4">
    <source>
        <dbReference type="ARBA" id="ARBA00022884"/>
    </source>
</evidence>
<gene>
    <name evidence="7" type="ORF">Metus_1189</name>
</gene>
<sequence>MECKICGKHYSEGLLELLSEVYGPRLQGVLERLSAPPSRYAVRVNTLRGSVDEVVSYFRAIGVDCMAHEQIGEAAMISVEGPFKIDPSGNSITAKKHAAESVMLGSNLYMPGIMRMQRVKVGDTVRIEDPRGHLVGSGISNIHSGLRGVNGIAVSTSQSIYRLPPIRETTLFSEGKIQEQSLPAIITSRVLDPQPGETIVDMCAAPGGKATHIAQLQRERGRVFAFEHSPRRAARMIEEIKRLGIRSILVERADSRYLDRDRPTLMADRVLVDPPCTALGVRPKLYEEATAAEVFSSAVFQKQFLRAAARIVKPGGVIVYATCTLTIQENEGAVRFAVEELGLELEEPPIKLNAAGEGIGLKECIRFDPDVSETPGYFIARFRRTR</sequence>
<keyword evidence="4 5" id="KW-0694">RNA-binding</keyword>
<dbReference type="GO" id="GO:0016428">
    <property type="term" value="F:tRNA (cytidine-5-)-methyltransferase activity"/>
    <property type="evidence" value="ECO:0007669"/>
    <property type="project" value="UniProtKB-UniRule"/>
</dbReference>
<comment type="catalytic activity">
    <reaction evidence="5">
        <text>cytidine(72) in tRNA + S-adenosyl-L-methionine = 5-methylcytidine(72) in tRNA + S-adenosyl-L-homocysteine + H(+)</text>
        <dbReference type="Rhea" id="RHEA:61988"/>
        <dbReference type="Rhea" id="RHEA-COMP:15996"/>
        <dbReference type="Rhea" id="RHEA-COMP:15997"/>
        <dbReference type="ChEBI" id="CHEBI:15378"/>
        <dbReference type="ChEBI" id="CHEBI:57856"/>
        <dbReference type="ChEBI" id="CHEBI:59789"/>
        <dbReference type="ChEBI" id="CHEBI:74483"/>
        <dbReference type="ChEBI" id="CHEBI:82748"/>
    </reaction>
</comment>
<comment type="caution">
    <text evidence="5">Lacks conserved residue(s) required for the propagation of feature annotation.</text>
</comment>
<dbReference type="AlphaFoldDB" id="A0A444L6J8"/>
<dbReference type="EC" id="2.1.1.-" evidence="5"/>
<dbReference type="InterPro" id="IPR043699">
    <property type="entry name" value="NSUN6"/>
</dbReference>
<dbReference type="Pfam" id="PF01472">
    <property type="entry name" value="PUA"/>
    <property type="match status" value="1"/>
</dbReference>
<evidence type="ECO:0000259" key="6">
    <source>
        <dbReference type="PROSITE" id="PS51686"/>
    </source>
</evidence>
<dbReference type="InterPro" id="IPR036974">
    <property type="entry name" value="PUA_sf"/>
</dbReference>
<proteinExistence type="inferred from homology"/>
<feature type="domain" description="SAM-dependent MTase RsmB/NOP-type" evidence="6">
    <location>
        <begin position="102"/>
        <end position="385"/>
    </location>
</feature>
<dbReference type="InterPro" id="IPR049560">
    <property type="entry name" value="MeTrfase_RsmB-F_NOP2_cat"/>
</dbReference>
<dbReference type="PANTHER" id="PTHR22807">
    <property type="entry name" value="NOP2 YEAST -RELATED NOL1/NOP2/FMU SUN DOMAIN-CONTAINING"/>
    <property type="match status" value="1"/>
</dbReference>
<protein>
    <recommendedName>
        <fullName evidence="5">tRNA (cytosine(72)-C(5))-methyltransferase</fullName>
        <shortName evidence="5">tRNA:m(5)C72 MTase</shortName>
        <ecNumber evidence="5">2.1.1.-</ecNumber>
    </recommendedName>
</protein>
<dbReference type="PROSITE" id="PS51686">
    <property type="entry name" value="SAM_MT_RSMB_NOP"/>
    <property type="match status" value="1"/>
</dbReference>
<name>A0A444L6J8_METS7</name>
<feature type="active site" description="Nucleophile" evidence="5">
    <location>
        <position position="323"/>
    </location>
</feature>
<dbReference type="GO" id="GO:0001510">
    <property type="term" value="P:RNA methylation"/>
    <property type="evidence" value="ECO:0007669"/>
    <property type="project" value="InterPro"/>
</dbReference>
<dbReference type="PRINTS" id="PR02008">
    <property type="entry name" value="RCMTFAMILY"/>
</dbReference>
<keyword evidence="2 5" id="KW-0808">Transferase</keyword>
<organism evidence="7 8">
    <name type="scientific">Methanosuratincola subterraneus</name>
    <dbReference type="NCBI Taxonomy" id="2593994"/>
    <lineage>
        <taxon>Archaea</taxon>
        <taxon>Thermoproteota</taxon>
        <taxon>Methanosuratincolia</taxon>
        <taxon>Candidatus Methanomethylicales</taxon>
        <taxon>Candidatus Methanomethylicaceae</taxon>
        <taxon>Candidatus Methanosuratincola (ex Vanwonterghem et al. 2016)</taxon>
    </lineage>
</organism>
<dbReference type="Gene3D" id="3.40.50.150">
    <property type="entry name" value="Vaccinia Virus protein VP39"/>
    <property type="match status" value="1"/>
</dbReference>
<dbReference type="Gene3D" id="3.30.70.1170">
    <property type="entry name" value="Sun protein, domain 3"/>
    <property type="match status" value="1"/>
</dbReference>